<organism evidence="15 16">
    <name type="scientific">Limulus polyphemus</name>
    <name type="common">Atlantic horseshoe crab</name>
    <dbReference type="NCBI Taxonomy" id="6850"/>
    <lineage>
        <taxon>Eukaryota</taxon>
        <taxon>Metazoa</taxon>
        <taxon>Ecdysozoa</taxon>
        <taxon>Arthropoda</taxon>
        <taxon>Chelicerata</taxon>
        <taxon>Merostomata</taxon>
        <taxon>Xiphosura</taxon>
        <taxon>Limulidae</taxon>
        <taxon>Limulus</taxon>
    </lineage>
</organism>
<keyword evidence="15" id="KW-1185">Reference proteome</keyword>
<keyword evidence="7 11" id="KW-0863">Zinc-finger</keyword>
<feature type="domain" description="RING-type" evidence="14">
    <location>
        <begin position="40"/>
        <end position="79"/>
    </location>
</feature>
<evidence type="ECO:0000259" key="14">
    <source>
        <dbReference type="PROSITE" id="PS50089"/>
    </source>
</evidence>
<dbReference type="InterPro" id="IPR018957">
    <property type="entry name" value="Znf_C3HC4_RING-type"/>
</dbReference>
<evidence type="ECO:0000256" key="12">
    <source>
        <dbReference type="SAM" id="Coils"/>
    </source>
</evidence>
<keyword evidence="4" id="KW-0808">Transferase</keyword>
<evidence type="ECO:0000256" key="5">
    <source>
        <dbReference type="ARBA" id="ARBA00022723"/>
    </source>
</evidence>
<evidence type="ECO:0000313" key="15">
    <source>
        <dbReference type="Proteomes" id="UP000694941"/>
    </source>
</evidence>
<evidence type="ECO:0000256" key="6">
    <source>
        <dbReference type="ARBA" id="ARBA00022763"/>
    </source>
</evidence>
<evidence type="ECO:0000256" key="3">
    <source>
        <dbReference type="ARBA" id="ARBA00012483"/>
    </source>
</evidence>
<dbReference type="InterPro" id="IPR013083">
    <property type="entry name" value="Znf_RING/FYVE/PHD"/>
</dbReference>
<dbReference type="SMART" id="SM00184">
    <property type="entry name" value="RING"/>
    <property type="match status" value="1"/>
</dbReference>
<keyword evidence="9" id="KW-0862">Zinc</keyword>
<dbReference type="PROSITE" id="PS50089">
    <property type="entry name" value="ZF_RING_2"/>
    <property type="match status" value="1"/>
</dbReference>
<dbReference type="GeneID" id="106469205"/>
<dbReference type="Gene3D" id="3.30.40.10">
    <property type="entry name" value="Zinc/RING finger domain, C3HC4 (zinc finger)"/>
    <property type="match status" value="1"/>
</dbReference>
<dbReference type="SUPFAM" id="SSF57850">
    <property type="entry name" value="RING/U-box"/>
    <property type="match status" value="1"/>
</dbReference>
<dbReference type="RefSeq" id="XP_013785126.2">
    <property type="nucleotide sequence ID" value="XM_013929672.2"/>
</dbReference>
<dbReference type="Pfam" id="PF00097">
    <property type="entry name" value="zf-C3HC4"/>
    <property type="match status" value="1"/>
</dbReference>
<keyword evidence="6" id="KW-0227">DNA damage</keyword>
<evidence type="ECO:0000256" key="10">
    <source>
        <dbReference type="ARBA" id="ARBA00023242"/>
    </source>
</evidence>
<keyword evidence="12" id="KW-0175">Coiled coil</keyword>
<keyword evidence="8" id="KW-0833">Ubl conjugation pathway</keyword>
<dbReference type="CDD" id="cd16550">
    <property type="entry name" value="RING-HC_RNF168"/>
    <property type="match status" value="1"/>
</dbReference>
<feature type="region of interest" description="Disordered" evidence="13">
    <location>
        <begin position="1"/>
        <end position="25"/>
    </location>
</feature>
<evidence type="ECO:0000256" key="13">
    <source>
        <dbReference type="SAM" id="MobiDB-lite"/>
    </source>
</evidence>
<sequence length="783" mass="89923">MASTSKDTSPDRLVNEKRHKNEKSVKKKKEKKLLLSDVMCPICLSILIEPVTMPCKHELCMPCFKQNVQEANFTCPMCRIRISTWARRATRENKLIDTKRWKLIKKYFPEKIRMRQEGIEDDNLSEEFPLETIHISKPGEIRREYELQMKKLLEEKAKEREEEAKASEKLIQEIEHEEKEVAIQIQKEKEEIAARDELLVKELYNKIKEQDELDNTVFVEKFLQEISEQLPQIACSGDPGRKTVPAVNTSVSLPSFKRSRQGAHSVSTVLGTSSDCLSDRPKSTSSLGTSRRSSPKSDTNSWESYDSIKPEMTHFRPIKIAPRTPPKRLPSGKLEEPKLVRTKARKLDFGRCSGDNQFGSSFMKLESIDEEHPKKYSPKLLESIKEKAKSSNDFNLISSPTRTSFASFQSKCTSDKLAVPGPSGLCKAKICTPNYERVNISCAGKKNKSEAACSKKKVKNHPPFQISSSTPISTKTLDYRNSFIPCVLTSPHEENCNYYSPLIQNEQNSKQCIIKTTRMHLNNTNTNIQLSPGRVYKMKKKFSSKSSNNKSSKDSASHSEQKVDSISKTCYDELFASETDDEIKLRKRKYANTQYDILSIISETTDSEQENSETEKTHSKKKCIGKANGENCFPRTDVSNGTLKSKQSSECQKLSDTKRRLKTLRSHRHSYNAIKTTSHQHLWQQASQDSQISTDSNISETNEYNQEEKDRILAMKLQEMFDQEYQMDENIFERQYYLRDRSNGHVASNKKILFHQSCRTINPWSTCLISEGMARWIKMPFYV</sequence>
<dbReference type="EC" id="2.3.2.27" evidence="3"/>
<reference evidence="16" key="1">
    <citation type="submission" date="2025-08" db="UniProtKB">
        <authorList>
            <consortium name="RefSeq"/>
        </authorList>
    </citation>
    <scope>IDENTIFICATION</scope>
    <source>
        <tissue evidence="16">Muscle</tissue>
    </source>
</reference>
<evidence type="ECO:0000256" key="9">
    <source>
        <dbReference type="ARBA" id="ARBA00022833"/>
    </source>
</evidence>
<accession>A0ABM1BMR7</accession>
<evidence type="ECO:0000256" key="4">
    <source>
        <dbReference type="ARBA" id="ARBA00022679"/>
    </source>
</evidence>
<evidence type="ECO:0000256" key="1">
    <source>
        <dbReference type="ARBA" id="ARBA00000900"/>
    </source>
</evidence>
<feature type="compositionally biased region" description="Polar residues" evidence="13">
    <location>
        <begin position="262"/>
        <end position="276"/>
    </location>
</feature>
<feature type="region of interest" description="Disordered" evidence="13">
    <location>
        <begin position="539"/>
        <end position="562"/>
    </location>
</feature>
<feature type="region of interest" description="Disordered" evidence="13">
    <location>
        <begin position="255"/>
        <end position="308"/>
    </location>
</feature>
<comment type="catalytic activity">
    <reaction evidence="1">
        <text>S-ubiquitinyl-[E2 ubiquitin-conjugating enzyme]-L-cysteine + [acceptor protein]-L-lysine = [E2 ubiquitin-conjugating enzyme]-L-cysteine + N(6)-ubiquitinyl-[acceptor protein]-L-lysine.</text>
        <dbReference type="EC" id="2.3.2.27"/>
    </reaction>
</comment>
<dbReference type="Proteomes" id="UP000694941">
    <property type="component" value="Unplaced"/>
</dbReference>
<dbReference type="CDD" id="cd22249">
    <property type="entry name" value="UDM1_RNF168_RNF169-like"/>
    <property type="match status" value="1"/>
</dbReference>
<keyword evidence="10" id="KW-0539">Nucleus</keyword>
<feature type="compositionally biased region" description="Low complexity" evidence="13">
    <location>
        <begin position="283"/>
        <end position="292"/>
    </location>
</feature>
<evidence type="ECO:0000256" key="11">
    <source>
        <dbReference type="PROSITE-ProRule" id="PRU00175"/>
    </source>
</evidence>
<gene>
    <name evidence="16" type="primary">LOC106469205</name>
</gene>
<evidence type="ECO:0000256" key="8">
    <source>
        <dbReference type="ARBA" id="ARBA00022786"/>
    </source>
</evidence>
<name>A0ABM1BMR7_LIMPO</name>
<evidence type="ECO:0000256" key="7">
    <source>
        <dbReference type="ARBA" id="ARBA00022771"/>
    </source>
</evidence>
<evidence type="ECO:0000256" key="2">
    <source>
        <dbReference type="ARBA" id="ARBA00004123"/>
    </source>
</evidence>
<protein>
    <recommendedName>
        <fullName evidence="3">RING-type E3 ubiquitin transferase</fullName>
        <ecNumber evidence="3">2.3.2.27</ecNumber>
    </recommendedName>
</protein>
<feature type="coiled-coil region" evidence="12">
    <location>
        <begin position="142"/>
        <end position="191"/>
    </location>
</feature>
<dbReference type="PANTHER" id="PTHR23328:SF0">
    <property type="entry name" value="RING-TYPE DOMAIN-CONTAINING PROTEIN"/>
    <property type="match status" value="1"/>
</dbReference>
<keyword evidence="5" id="KW-0479">Metal-binding</keyword>
<dbReference type="PANTHER" id="PTHR23328">
    <property type="entry name" value="RING-TYPE DOMAIN-CONTAINING PROTEIN"/>
    <property type="match status" value="1"/>
</dbReference>
<proteinExistence type="predicted"/>
<dbReference type="InterPro" id="IPR001841">
    <property type="entry name" value="Znf_RING"/>
</dbReference>
<feature type="compositionally biased region" description="Basic and acidic residues" evidence="13">
    <location>
        <begin position="551"/>
        <end position="562"/>
    </location>
</feature>
<dbReference type="InterPro" id="IPR051657">
    <property type="entry name" value="RNF168/RNF169_E3_ubiq-ligase"/>
</dbReference>
<comment type="subcellular location">
    <subcellularLocation>
        <location evidence="2">Nucleus</location>
    </subcellularLocation>
</comment>
<evidence type="ECO:0000313" key="16">
    <source>
        <dbReference type="RefSeq" id="XP_013785126.2"/>
    </source>
</evidence>